<comment type="cofactor">
    <cofactor evidence="1">
        <name>Mg(2+)</name>
        <dbReference type="ChEBI" id="CHEBI:18420"/>
    </cofactor>
</comment>
<accession>A0A502L3W1</accession>
<evidence type="ECO:0000313" key="7">
    <source>
        <dbReference type="EMBL" id="TPH18562.1"/>
    </source>
</evidence>
<keyword evidence="8" id="KW-1185">Reference proteome</keyword>
<dbReference type="SMART" id="SM00028">
    <property type="entry name" value="TPR"/>
    <property type="match status" value="4"/>
</dbReference>
<dbReference type="InterPro" id="IPR011990">
    <property type="entry name" value="TPR-like_helical_dom_sf"/>
</dbReference>
<evidence type="ECO:0000256" key="1">
    <source>
        <dbReference type="ARBA" id="ARBA00001946"/>
    </source>
</evidence>
<dbReference type="Pfam" id="PF00990">
    <property type="entry name" value="GGDEF"/>
    <property type="match status" value="1"/>
</dbReference>
<evidence type="ECO:0000256" key="2">
    <source>
        <dbReference type="ARBA" id="ARBA00012528"/>
    </source>
</evidence>
<dbReference type="PANTHER" id="PTHR45138:SF9">
    <property type="entry name" value="DIGUANYLATE CYCLASE DGCM-RELATED"/>
    <property type="match status" value="1"/>
</dbReference>
<dbReference type="Proteomes" id="UP000315303">
    <property type="component" value="Unassembled WGS sequence"/>
</dbReference>
<comment type="caution">
    <text evidence="7">The sequence shown here is derived from an EMBL/GenBank/DDBJ whole genome shotgun (WGS) entry which is preliminary data.</text>
</comment>
<dbReference type="InterPro" id="IPR043128">
    <property type="entry name" value="Rev_trsase/Diguanyl_cyclase"/>
</dbReference>
<feature type="transmembrane region" description="Helical" evidence="5">
    <location>
        <begin position="445"/>
        <end position="462"/>
    </location>
</feature>
<dbReference type="EC" id="2.7.7.65" evidence="2"/>
<sequence length="635" mass="72015">MSSLKSISNVFFLHGIFLFFALYHGFAYSVETDQFKAEVKRLEVLKDSNLTSAIEQLLKFQPLLNELSIKDKLVYFQLLSEMYVDQSQYTEGKRIANQGLQLAKQLASPSIKITQLLYTRGFAVESLGDIASATEDYKKGLEVAESLHNKAYIAYGLINLGAVYYLTDDYQRSLVILNDAFNIAAQTSDEELKGSVTSELGILYSYLKQDEQSTRYYLDSYNHFKKAGKLLFAHNSLHNIAIHHHANGRYQQAIRVFQTIIDESKTVHDNQLMYGVYSGMAWAHVDKEDSNPDVGYEYLLKAQKYLDFTEQHGAVLQFYMNQAFILFELKRYDETLASIAKAEEIFLSEENLTTIQSKNYVSLLNLRANTFFEQKTFKKAYELKSSVMLQIEAEDEKEDTLSIEKVRLNLESEQADLRNKMLQSQKSLNEAALSEVKLANEEQNIYLMVSALVALAFAWLLVKLLQSQKKLKVATSIDPLTGTANRRSLMHKGNKVFSLALNKKIAFSVLMIDIDKFKRINDQLGHSVGDQVLIQIAELGLTMMRKTDIFGRFGGEEFIVFLPKTSLHQAIDIANRLRRSIDEKVWQIVGLDLVTISVGVAAMQEGTSTDLASLIKKADEQLYCAKAQGRNRVCG</sequence>
<feature type="coiled-coil region" evidence="4">
    <location>
        <begin position="403"/>
        <end position="442"/>
    </location>
</feature>
<evidence type="ECO:0000259" key="6">
    <source>
        <dbReference type="PROSITE" id="PS50887"/>
    </source>
</evidence>
<dbReference type="FunFam" id="3.30.70.270:FF:000001">
    <property type="entry name" value="Diguanylate cyclase domain protein"/>
    <property type="match status" value="1"/>
</dbReference>
<dbReference type="SUPFAM" id="SSF48452">
    <property type="entry name" value="TPR-like"/>
    <property type="match status" value="1"/>
</dbReference>
<dbReference type="Gene3D" id="3.30.70.270">
    <property type="match status" value="1"/>
</dbReference>
<reference evidence="7 8" key="1">
    <citation type="submission" date="2019-01" db="EMBL/GenBank/DDBJ databases">
        <title>Litorilituus lipolytica sp. nov., isolated from intertidal sand of the Yellow Sea in China.</title>
        <authorList>
            <person name="Liu A."/>
        </authorList>
    </citation>
    <scope>NUCLEOTIDE SEQUENCE [LARGE SCALE GENOMIC DNA]</scope>
    <source>
        <strain evidence="7 8">RZ04</strain>
    </source>
</reference>
<dbReference type="InterPro" id="IPR050469">
    <property type="entry name" value="Diguanylate_Cyclase"/>
</dbReference>
<feature type="domain" description="GGDEF" evidence="6">
    <location>
        <begin position="505"/>
        <end position="635"/>
    </location>
</feature>
<dbReference type="CDD" id="cd01949">
    <property type="entry name" value="GGDEF"/>
    <property type="match status" value="1"/>
</dbReference>
<keyword evidence="5" id="KW-0472">Membrane</keyword>
<dbReference type="OrthoDB" id="6191081at2"/>
<dbReference type="InterPro" id="IPR029787">
    <property type="entry name" value="Nucleotide_cyclase"/>
</dbReference>
<dbReference type="Gene3D" id="1.25.40.10">
    <property type="entry name" value="Tetratricopeptide repeat domain"/>
    <property type="match status" value="2"/>
</dbReference>
<gene>
    <name evidence="7" type="ORF">EPA86_02065</name>
</gene>
<evidence type="ECO:0000256" key="4">
    <source>
        <dbReference type="SAM" id="Coils"/>
    </source>
</evidence>
<dbReference type="GO" id="GO:0052621">
    <property type="term" value="F:diguanylate cyclase activity"/>
    <property type="evidence" value="ECO:0007669"/>
    <property type="project" value="UniProtKB-EC"/>
</dbReference>
<name>A0A502L3W1_9GAMM</name>
<dbReference type="NCBIfam" id="TIGR00254">
    <property type="entry name" value="GGDEF"/>
    <property type="match status" value="1"/>
</dbReference>
<dbReference type="AlphaFoldDB" id="A0A502L3W1"/>
<dbReference type="PROSITE" id="PS50887">
    <property type="entry name" value="GGDEF"/>
    <property type="match status" value="1"/>
</dbReference>
<dbReference type="PANTHER" id="PTHR45138">
    <property type="entry name" value="REGULATORY COMPONENTS OF SENSORY TRANSDUCTION SYSTEM"/>
    <property type="match status" value="1"/>
</dbReference>
<dbReference type="SUPFAM" id="SSF55073">
    <property type="entry name" value="Nucleotide cyclase"/>
    <property type="match status" value="1"/>
</dbReference>
<evidence type="ECO:0000256" key="5">
    <source>
        <dbReference type="SAM" id="Phobius"/>
    </source>
</evidence>
<dbReference type="EMBL" id="SAWY01000003">
    <property type="protein sequence ID" value="TPH18562.1"/>
    <property type="molecule type" value="Genomic_DNA"/>
</dbReference>
<evidence type="ECO:0000313" key="8">
    <source>
        <dbReference type="Proteomes" id="UP000315303"/>
    </source>
</evidence>
<comment type="catalytic activity">
    <reaction evidence="3">
        <text>2 GTP = 3',3'-c-di-GMP + 2 diphosphate</text>
        <dbReference type="Rhea" id="RHEA:24898"/>
        <dbReference type="ChEBI" id="CHEBI:33019"/>
        <dbReference type="ChEBI" id="CHEBI:37565"/>
        <dbReference type="ChEBI" id="CHEBI:58805"/>
        <dbReference type="EC" id="2.7.7.65"/>
    </reaction>
</comment>
<dbReference type="InterPro" id="IPR000160">
    <property type="entry name" value="GGDEF_dom"/>
</dbReference>
<dbReference type="SMART" id="SM00267">
    <property type="entry name" value="GGDEF"/>
    <property type="match status" value="1"/>
</dbReference>
<keyword evidence="5" id="KW-1133">Transmembrane helix</keyword>
<dbReference type="InterPro" id="IPR019734">
    <property type="entry name" value="TPR_rpt"/>
</dbReference>
<protein>
    <recommendedName>
        <fullName evidence="2">diguanylate cyclase</fullName>
        <ecNumber evidence="2">2.7.7.65</ecNumber>
    </recommendedName>
</protein>
<keyword evidence="5" id="KW-0812">Transmembrane</keyword>
<keyword evidence="4" id="KW-0175">Coiled coil</keyword>
<proteinExistence type="predicted"/>
<organism evidence="7 8">
    <name type="scientific">Litorilituus lipolyticus</name>
    <dbReference type="NCBI Taxonomy" id="2491017"/>
    <lineage>
        <taxon>Bacteria</taxon>
        <taxon>Pseudomonadati</taxon>
        <taxon>Pseudomonadota</taxon>
        <taxon>Gammaproteobacteria</taxon>
        <taxon>Alteromonadales</taxon>
        <taxon>Colwelliaceae</taxon>
        <taxon>Litorilituus</taxon>
    </lineage>
</organism>
<dbReference type="RefSeq" id="WP_140601372.1">
    <property type="nucleotide sequence ID" value="NZ_SAWY01000003.1"/>
</dbReference>
<evidence type="ECO:0000256" key="3">
    <source>
        <dbReference type="ARBA" id="ARBA00034247"/>
    </source>
</evidence>